<dbReference type="InterPro" id="IPR013083">
    <property type="entry name" value="Znf_RING/FYVE/PHD"/>
</dbReference>
<evidence type="ECO:0000256" key="5">
    <source>
        <dbReference type="ARBA" id="ARBA00022679"/>
    </source>
</evidence>
<evidence type="ECO:0000256" key="15">
    <source>
        <dbReference type="SAM" id="MobiDB-lite"/>
    </source>
</evidence>
<evidence type="ECO:0000256" key="16">
    <source>
        <dbReference type="SAM" id="Phobius"/>
    </source>
</evidence>
<keyword evidence="10" id="KW-0862">Zinc</keyword>
<dbReference type="Gene3D" id="3.30.40.10">
    <property type="entry name" value="Zinc/RING finger domain, C3HC4 (zinc finger)"/>
    <property type="match status" value="1"/>
</dbReference>
<dbReference type="CDD" id="cd16461">
    <property type="entry name" value="RING-H2_EL5-like"/>
    <property type="match status" value="1"/>
</dbReference>
<gene>
    <name evidence="18" type="ORF">RHGRI_003228</name>
</gene>
<comment type="subcellular location">
    <subcellularLocation>
        <location evidence="2">Membrane</location>
        <topology evidence="2">Single-pass membrane protein</topology>
    </subcellularLocation>
</comment>
<dbReference type="Proteomes" id="UP000823749">
    <property type="component" value="Chromosome 2"/>
</dbReference>
<keyword evidence="19" id="KW-1185">Reference proteome</keyword>
<keyword evidence="11 16" id="KW-1133">Transmembrane helix</keyword>
<evidence type="ECO:0000256" key="4">
    <source>
        <dbReference type="ARBA" id="ARBA00012483"/>
    </source>
</evidence>
<dbReference type="GO" id="GO:0016020">
    <property type="term" value="C:membrane"/>
    <property type="evidence" value="ECO:0007669"/>
    <property type="project" value="UniProtKB-SubCell"/>
</dbReference>
<dbReference type="PROSITE" id="PS50089">
    <property type="entry name" value="ZF_RING_2"/>
    <property type="match status" value="1"/>
</dbReference>
<dbReference type="InterPro" id="IPR044600">
    <property type="entry name" value="ATL1/ATL16-like"/>
</dbReference>
<organism evidence="18 19">
    <name type="scientific">Rhododendron griersonianum</name>
    <dbReference type="NCBI Taxonomy" id="479676"/>
    <lineage>
        <taxon>Eukaryota</taxon>
        <taxon>Viridiplantae</taxon>
        <taxon>Streptophyta</taxon>
        <taxon>Embryophyta</taxon>
        <taxon>Tracheophyta</taxon>
        <taxon>Spermatophyta</taxon>
        <taxon>Magnoliopsida</taxon>
        <taxon>eudicotyledons</taxon>
        <taxon>Gunneridae</taxon>
        <taxon>Pentapetalae</taxon>
        <taxon>asterids</taxon>
        <taxon>Ericales</taxon>
        <taxon>Ericaceae</taxon>
        <taxon>Ericoideae</taxon>
        <taxon>Rhodoreae</taxon>
        <taxon>Rhododendron</taxon>
    </lineage>
</organism>
<keyword evidence="8 14" id="KW-0863">Zinc-finger</keyword>
<evidence type="ECO:0000313" key="19">
    <source>
        <dbReference type="Proteomes" id="UP000823749"/>
    </source>
</evidence>
<evidence type="ECO:0000256" key="11">
    <source>
        <dbReference type="ARBA" id="ARBA00022989"/>
    </source>
</evidence>
<dbReference type="InterPro" id="IPR001841">
    <property type="entry name" value="Znf_RING"/>
</dbReference>
<keyword evidence="5" id="KW-0808">Transferase</keyword>
<dbReference type="GO" id="GO:0016567">
    <property type="term" value="P:protein ubiquitination"/>
    <property type="evidence" value="ECO:0007669"/>
    <property type="project" value="InterPro"/>
</dbReference>
<accession>A0AAV6L5C1</accession>
<feature type="transmembrane region" description="Helical" evidence="16">
    <location>
        <begin position="32"/>
        <end position="58"/>
    </location>
</feature>
<dbReference type="PANTHER" id="PTHR46913:SF1">
    <property type="entry name" value="RING-H2 FINGER PROTEIN ATL16"/>
    <property type="match status" value="1"/>
</dbReference>
<comment type="pathway">
    <text evidence="3">Protein modification; protein ubiquitination.</text>
</comment>
<dbReference type="GO" id="GO:0061630">
    <property type="term" value="F:ubiquitin protein ligase activity"/>
    <property type="evidence" value="ECO:0007669"/>
    <property type="project" value="UniProtKB-EC"/>
</dbReference>
<dbReference type="SUPFAM" id="SSF57850">
    <property type="entry name" value="RING/U-box"/>
    <property type="match status" value="1"/>
</dbReference>
<evidence type="ECO:0000256" key="8">
    <source>
        <dbReference type="ARBA" id="ARBA00022771"/>
    </source>
</evidence>
<keyword evidence="6 16" id="KW-0812">Transmembrane</keyword>
<dbReference type="AlphaFoldDB" id="A0AAV6L5C1"/>
<sequence>MSYHQVTDSGITDTANLDDLAPKGGYGLSGRIMLTAIVMLFAVVVLMVCLHIYARWYLHRARQLQLRRRRRRGSRTTLVFYSEEPNSAAASRGLDAALLGSLPVFLYSAQTHPHVVECAVCLSEFEKNEKVRVLPKCNHGFHLDCIDMWFHSHSTCPLCRSPVEPVVEARDCVVSVGDIESGLPGTSSGFCDRCQGAEHDSSSRNRPNQQTHDVAQTQRLGDRRKGLDLQRVTIEVPRSQEFGDGLRLSSPASQGLRSPMSARFMSLKRILSFNARGVPVSPGVGTSRGVATSELDVESGRDESTQGQSRVQTPR</sequence>
<feature type="region of interest" description="Disordered" evidence="15">
    <location>
        <begin position="277"/>
        <end position="315"/>
    </location>
</feature>
<evidence type="ECO:0000256" key="9">
    <source>
        <dbReference type="ARBA" id="ARBA00022786"/>
    </source>
</evidence>
<dbReference type="GO" id="GO:0008270">
    <property type="term" value="F:zinc ion binding"/>
    <property type="evidence" value="ECO:0007669"/>
    <property type="project" value="UniProtKB-KW"/>
</dbReference>
<evidence type="ECO:0000256" key="7">
    <source>
        <dbReference type="ARBA" id="ARBA00022723"/>
    </source>
</evidence>
<evidence type="ECO:0000259" key="17">
    <source>
        <dbReference type="PROSITE" id="PS50089"/>
    </source>
</evidence>
<reference evidence="18" key="1">
    <citation type="submission" date="2020-08" db="EMBL/GenBank/DDBJ databases">
        <title>Plant Genome Project.</title>
        <authorList>
            <person name="Zhang R.-G."/>
        </authorList>
    </citation>
    <scope>NUCLEOTIDE SEQUENCE</scope>
    <source>
        <strain evidence="18">WSP0</strain>
        <tissue evidence="18">Leaf</tissue>
    </source>
</reference>
<dbReference type="Pfam" id="PF13639">
    <property type="entry name" value="zf-RING_2"/>
    <property type="match status" value="1"/>
</dbReference>
<name>A0AAV6L5C1_9ERIC</name>
<keyword evidence="12 16" id="KW-0472">Membrane</keyword>
<dbReference type="EMBL" id="JACTNZ010000002">
    <property type="protein sequence ID" value="KAG5559865.1"/>
    <property type="molecule type" value="Genomic_DNA"/>
</dbReference>
<keyword evidence="9" id="KW-0833">Ubl conjugation pathway</keyword>
<protein>
    <recommendedName>
        <fullName evidence="4">RING-type E3 ubiquitin transferase</fullName>
        <ecNumber evidence="4">2.3.2.27</ecNumber>
    </recommendedName>
</protein>
<evidence type="ECO:0000256" key="3">
    <source>
        <dbReference type="ARBA" id="ARBA00004906"/>
    </source>
</evidence>
<feature type="region of interest" description="Disordered" evidence="15">
    <location>
        <begin position="196"/>
        <end position="229"/>
    </location>
</feature>
<evidence type="ECO:0000256" key="12">
    <source>
        <dbReference type="ARBA" id="ARBA00023136"/>
    </source>
</evidence>
<feature type="domain" description="RING-type" evidence="17">
    <location>
        <begin position="118"/>
        <end position="160"/>
    </location>
</feature>
<feature type="compositionally biased region" description="Polar residues" evidence="15">
    <location>
        <begin position="305"/>
        <end position="315"/>
    </location>
</feature>
<keyword evidence="7" id="KW-0479">Metal-binding</keyword>
<dbReference type="EC" id="2.3.2.27" evidence="4"/>
<evidence type="ECO:0000256" key="6">
    <source>
        <dbReference type="ARBA" id="ARBA00022692"/>
    </source>
</evidence>
<evidence type="ECO:0000256" key="13">
    <source>
        <dbReference type="ARBA" id="ARBA00024209"/>
    </source>
</evidence>
<dbReference type="SMART" id="SM00184">
    <property type="entry name" value="RING"/>
    <property type="match status" value="1"/>
</dbReference>
<evidence type="ECO:0000313" key="18">
    <source>
        <dbReference type="EMBL" id="KAG5559865.1"/>
    </source>
</evidence>
<proteinExistence type="inferred from homology"/>
<evidence type="ECO:0000256" key="14">
    <source>
        <dbReference type="PROSITE-ProRule" id="PRU00175"/>
    </source>
</evidence>
<evidence type="ECO:0000256" key="2">
    <source>
        <dbReference type="ARBA" id="ARBA00004167"/>
    </source>
</evidence>
<evidence type="ECO:0000256" key="10">
    <source>
        <dbReference type="ARBA" id="ARBA00022833"/>
    </source>
</evidence>
<feature type="compositionally biased region" description="Polar residues" evidence="15">
    <location>
        <begin position="204"/>
        <end position="219"/>
    </location>
</feature>
<comment type="catalytic activity">
    <reaction evidence="1">
        <text>S-ubiquitinyl-[E2 ubiquitin-conjugating enzyme]-L-cysteine + [acceptor protein]-L-lysine = [E2 ubiquitin-conjugating enzyme]-L-cysteine + N(6)-ubiquitinyl-[acceptor protein]-L-lysine.</text>
        <dbReference type="EC" id="2.3.2.27"/>
    </reaction>
</comment>
<comment type="similarity">
    <text evidence="13">Belongs to the RING-type zinc finger family. ATL subfamily.</text>
</comment>
<dbReference type="PANTHER" id="PTHR46913">
    <property type="entry name" value="RING-H2 FINGER PROTEIN ATL16"/>
    <property type="match status" value="1"/>
</dbReference>
<dbReference type="FunFam" id="3.30.40.10:FF:000475">
    <property type="entry name" value="RING-H2 finger protein ATL3"/>
    <property type="match status" value="1"/>
</dbReference>
<evidence type="ECO:0000256" key="1">
    <source>
        <dbReference type="ARBA" id="ARBA00000900"/>
    </source>
</evidence>
<comment type="caution">
    <text evidence="18">The sequence shown here is derived from an EMBL/GenBank/DDBJ whole genome shotgun (WGS) entry which is preliminary data.</text>
</comment>